<protein>
    <submittedName>
        <fullName evidence="5">Gluconolactonase</fullName>
        <ecNumber evidence="5">3.1.1.17</ecNumber>
    </submittedName>
</protein>
<name>A0A143PKG1_LUTPR</name>
<sequence>MDRRAFLSLPAAAVALAPRDLVAQPIAPPQAPAIVRYPDPSVRSLDPRFDKYRVGAAVVERLYTGCRWAEGPVWFGDLRCLLWSDIPNDRMLRWAEETGAVSVFRQPSNNCNGNTRDLQGRLVTCERRRVVRTEPNGAITVLVDGVDGQPLNSPNDVVAHPDGSLWFTDPGYGLLSRYEGVLEEFKLPTRVYRWDPATKVATPMAESIKRPNGLCFSPDYTKLYVADTENPSAGRPRGIHVFDVSGGKGLANGRLFHDMGKGGADGIRCDADGNIWASAGWAGAGYDGVRVIAPDGTHIGQIDLPEVCSNLCFGGAKGNRLFMTGSQSLYSLYVEATAPRL</sequence>
<feature type="active site" description="Proton donor/acceptor" evidence="2">
    <location>
        <position position="265"/>
    </location>
</feature>
<dbReference type="Proteomes" id="UP000076079">
    <property type="component" value="Chromosome"/>
</dbReference>
<dbReference type="EC" id="3.1.1.17" evidence="5"/>
<keyword evidence="3" id="KW-0862">Zinc</keyword>
<dbReference type="InterPro" id="IPR011042">
    <property type="entry name" value="6-blade_b-propeller_TolB-like"/>
</dbReference>
<keyword evidence="3" id="KW-0479">Metal-binding</keyword>
<evidence type="ECO:0000256" key="1">
    <source>
        <dbReference type="ARBA" id="ARBA00022801"/>
    </source>
</evidence>
<dbReference type="Pfam" id="PF08450">
    <property type="entry name" value="SGL"/>
    <property type="match status" value="1"/>
</dbReference>
<feature type="binding site" evidence="3">
    <location>
        <position position="70"/>
    </location>
    <ligand>
        <name>a divalent metal cation</name>
        <dbReference type="ChEBI" id="CHEBI:60240"/>
    </ligand>
</feature>
<dbReference type="PATRIC" id="fig|1813736.3.peg.1868"/>
<dbReference type="InterPro" id="IPR005511">
    <property type="entry name" value="SMP-30"/>
</dbReference>
<dbReference type="InterPro" id="IPR051262">
    <property type="entry name" value="SMP-30/CGR1_Lactonase"/>
</dbReference>
<feature type="domain" description="SMP-30/Gluconolactonase/LRE-like region" evidence="4">
    <location>
        <begin position="68"/>
        <end position="325"/>
    </location>
</feature>
<evidence type="ECO:0000313" key="6">
    <source>
        <dbReference type="Proteomes" id="UP000076079"/>
    </source>
</evidence>
<evidence type="ECO:0000256" key="3">
    <source>
        <dbReference type="PIRSR" id="PIRSR605511-2"/>
    </source>
</evidence>
<dbReference type="GO" id="GO:0046872">
    <property type="term" value="F:metal ion binding"/>
    <property type="evidence" value="ECO:0007669"/>
    <property type="project" value="UniProtKB-KW"/>
</dbReference>
<proteinExistence type="predicted"/>
<dbReference type="STRING" id="1855912.LuPra_01782"/>
<accession>A0A143PKG1</accession>
<evidence type="ECO:0000256" key="2">
    <source>
        <dbReference type="PIRSR" id="PIRSR605511-1"/>
    </source>
</evidence>
<comment type="cofactor">
    <cofactor evidence="3">
        <name>Zn(2+)</name>
        <dbReference type="ChEBI" id="CHEBI:29105"/>
    </cofactor>
    <text evidence="3">Binds 1 divalent metal cation per subunit.</text>
</comment>
<feature type="binding site" evidence="3">
    <location>
        <position position="265"/>
    </location>
    <ligand>
        <name>a divalent metal cation</name>
        <dbReference type="ChEBI" id="CHEBI:60240"/>
    </ligand>
</feature>
<dbReference type="InterPro" id="IPR013658">
    <property type="entry name" value="SGL"/>
</dbReference>
<dbReference type="SUPFAM" id="SSF63829">
    <property type="entry name" value="Calcium-dependent phosphotriesterase"/>
    <property type="match status" value="1"/>
</dbReference>
<dbReference type="PANTHER" id="PTHR47572:SF4">
    <property type="entry name" value="LACTONASE DRP35"/>
    <property type="match status" value="1"/>
</dbReference>
<dbReference type="EMBL" id="CP015136">
    <property type="protein sequence ID" value="AMY08578.1"/>
    <property type="molecule type" value="Genomic_DNA"/>
</dbReference>
<dbReference type="GO" id="GO:0004341">
    <property type="term" value="F:gluconolactonase activity"/>
    <property type="evidence" value="ECO:0007669"/>
    <property type="project" value="UniProtKB-EC"/>
</dbReference>
<feature type="binding site" evidence="3">
    <location>
        <position position="155"/>
    </location>
    <ligand>
        <name>substrate</name>
    </ligand>
</feature>
<dbReference type="Gene3D" id="2.120.10.30">
    <property type="entry name" value="TolB, C-terminal domain"/>
    <property type="match status" value="1"/>
</dbReference>
<dbReference type="PRINTS" id="PR01790">
    <property type="entry name" value="SMP30FAMILY"/>
</dbReference>
<keyword evidence="6" id="KW-1185">Reference proteome</keyword>
<gene>
    <name evidence="5" type="primary">gnl</name>
    <name evidence="5" type="ORF">LuPra_01782</name>
</gene>
<organism evidence="5 6">
    <name type="scientific">Luteitalea pratensis</name>
    <dbReference type="NCBI Taxonomy" id="1855912"/>
    <lineage>
        <taxon>Bacteria</taxon>
        <taxon>Pseudomonadati</taxon>
        <taxon>Acidobacteriota</taxon>
        <taxon>Vicinamibacteria</taxon>
        <taxon>Vicinamibacterales</taxon>
        <taxon>Vicinamibacteraceae</taxon>
        <taxon>Luteitalea</taxon>
    </lineage>
</organism>
<reference evidence="6" key="2">
    <citation type="submission" date="2016-04" db="EMBL/GenBank/DDBJ databases">
        <title>First Complete Genome Sequence of a Subdivision 6 Acidobacterium.</title>
        <authorList>
            <person name="Huang S."/>
            <person name="Vieira S."/>
            <person name="Bunk B."/>
            <person name="Riedel T."/>
            <person name="Sproeer C."/>
            <person name="Overmann J."/>
        </authorList>
    </citation>
    <scope>NUCLEOTIDE SEQUENCE [LARGE SCALE GENOMIC DNA]</scope>
    <source>
        <strain evidence="6">DSM 100886 HEG_-6_39</strain>
    </source>
</reference>
<evidence type="ECO:0000259" key="4">
    <source>
        <dbReference type="Pfam" id="PF08450"/>
    </source>
</evidence>
<dbReference type="KEGG" id="abac:LuPra_01782"/>
<evidence type="ECO:0000313" key="5">
    <source>
        <dbReference type="EMBL" id="AMY08578.1"/>
    </source>
</evidence>
<feature type="binding site" evidence="3">
    <location>
        <position position="212"/>
    </location>
    <ligand>
        <name>a divalent metal cation</name>
        <dbReference type="ChEBI" id="CHEBI:60240"/>
    </ligand>
</feature>
<dbReference type="AlphaFoldDB" id="A0A143PKG1"/>
<reference evidence="5 6" key="1">
    <citation type="journal article" date="2016" name="Genome Announc.">
        <title>First Complete Genome Sequence of a Subdivision 6 Acidobacterium Strain.</title>
        <authorList>
            <person name="Huang S."/>
            <person name="Vieira S."/>
            <person name="Bunk B."/>
            <person name="Riedel T."/>
            <person name="Sproer C."/>
            <person name="Overmann J."/>
        </authorList>
    </citation>
    <scope>NUCLEOTIDE SEQUENCE [LARGE SCALE GENOMIC DNA]</scope>
    <source>
        <strain evidence="6">DSM 100886 HEG_-6_39</strain>
    </source>
</reference>
<dbReference type="PANTHER" id="PTHR47572">
    <property type="entry name" value="LIPOPROTEIN-RELATED"/>
    <property type="match status" value="1"/>
</dbReference>
<keyword evidence="1 5" id="KW-0378">Hydrolase</keyword>